<name>A0A5C0SH72_CRATE</name>
<dbReference type="SMART" id="SM00481">
    <property type="entry name" value="POLIIIAc"/>
    <property type="match status" value="1"/>
</dbReference>
<dbReference type="InterPro" id="IPR003141">
    <property type="entry name" value="Pol/His_phosphatase_N"/>
</dbReference>
<accession>A0A5C0SH72</accession>
<proteinExistence type="predicted"/>
<reference evidence="2 3" key="1">
    <citation type="submission" date="2019-07" db="EMBL/GenBank/DDBJ databases">
        <title>Complete genome of Crassaminicella thermophila SY095.</title>
        <authorList>
            <person name="Li X."/>
        </authorList>
    </citation>
    <scope>NUCLEOTIDE SEQUENCE [LARGE SCALE GENOMIC DNA]</scope>
    <source>
        <strain evidence="2 3">SY095</strain>
    </source>
</reference>
<dbReference type="InterPro" id="IPR016195">
    <property type="entry name" value="Pol/histidinol_Pase-like"/>
</dbReference>
<dbReference type="AlphaFoldDB" id="A0A5C0SH72"/>
<gene>
    <name evidence="2" type="ORF">FQB35_07970</name>
</gene>
<dbReference type="GO" id="GO:0004534">
    <property type="term" value="F:5'-3' RNA exonuclease activity"/>
    <property type="evidence" value="ECO:0007669"/>
    <property type="project" value="TreeGrafter"/>
</dbReference>
<evidence type="ECO:0000259" key="1">
    <source>
        <dbReference type="SMART" id="SM00481"/>
    </source>
</evidence>
<dbReference type="InterPro" id="IPR052018">
    <property type="entry name" value="PHP_domain"/>
</dbReference>
<evidence type="ECO:0000313" key="3">
    <source>
        <dbReference type="Proteomes" id="UP000324646"/>
    </source>
</evidence>
<feature type="domain" description="Polymerase/histidinol phosphatase N-terminal" evidence="1">
    <location>
        <begin position="5"/>
        <end position="73"/>
    </location>
</feature>
<dbReference type="PANTHER" id="PTHR42924:SF3">
    <property type="entry name" value="POLYMERASE_HISTIDINOL PHOSPHATASE N-TERMINAL DOMAIN-CONTAINING PROTEIN"/>
    <property type="match status" value="1"/>
</dbReference>
<keyword evidence="3" id="KW-1185">Reference proteome</keyword>
<dbReference type="OrthoDB" id="9791620at2"/>
<dbReference type="EMBL" id="CP042243">
    <property type="protein sequence ID" value="QEK12319.1"/>
    <property type="molecule type" value="Genomic_DNA"/>
</dbReference>
<evidence type="ECO:0000313" key="2">
    <source>
        <dbReference type="EMBL" id="QEK12319.1"/>
    </source>
</evidence>
<dbReference type="CDD" id="cd07432">
    <property type="entry name" value="PHP_HisPPase"/>
    <property type="match status" value="1"/>
</dbReference>
<dbReference type="PANTHER" id="PTHR42924">
    <property type="entry name" value="EXONUCLEASE"/>
    <property type="match status" value="1"/>
</dbReference>
<dbReference type="Proteomes" id="UP000324646">
    <property type="component" value="Chromosome"/>
</dbReference>
<protein>
    <submittedName>
        <fullName evidence="2">PHP domain-containing protein</fullName>
    </submittedName>
</protein>
<dbReference type="RefSeq" id="WP_148809474.1">
    <property type="nucleotide sequence ID" value="NZ_CP042243.1"/>
</dbReference>
<sequence>MKIAIDFHIHTALSPCADEDMTPNNIVNMSVLKGLDAIAITDHNSVENCKACMQVAQNKDIIIIPGIELQTKEEVHLICLFKDIESAIIFQKLVYNKLPNKENIPEIFGRQLLFDAQDRIISENNKMLIASVNITLNEVFYEINKLNGIVIPAHIDRSSYSLIGNLGFIPNELQIRTLEVSKNCNINKFLEKHKNLNKYQIIQSSDAHYLWDILERESYIEVATKNIDSIFEALK</sequence>
<organism evidence="2 3">
    <name type="scientific">Crassaminicella thermophila</name>
    <dbReference type="NCBI Taxonomy" id="2599308"/>
    <lineage>
        <taxon>Bacteria</taxon>
        <taxon>Bacillati</taxon>
        <taxon>Bacillota</taxon>
        <taxon>Clostridia</taxon>
        <taxon>Eubacteriales</taxon>
        <taxon>Clostridiaceae</taxon>
        <taxon>Crassaminicella</taxon>
    </lineage>
</organism>
<dbReference type="InterPro" id="IPR004013">
    <property type="entry name" value="PHP_dom"/>
</dbReference>
<dbReference type="GO" id="GO:0035312">
    <property type="term" value="F:5'-3' DNA exonuclease activity"/>
    <property type="evidence" value="ECO:0007669"/>
    <property type="project" value="TreeGrafter"/>
</dbReference>
<dbReference type="SUPFAM" id="SSF89550">
    <property type="entry name" value="PHP domain-like"/>
    <property type="match status" value="1"/>
</dbReference>
<dbReference type="KEGG" id="crs:FQB35_07970"/>
<dbReference type="Pfam" id="PF02811">
    <property type="entry name" value="PHP"/>
    <property type="match status" value="1"/>
</dbReference>
<dbReference type="Gene3D" id="3.20.20.140">
    <property type="entry name" value="Metal-dependent hydrolases"/>
    <property type="match status" value="1"/>
</dbReference>